<reference evidence="1 2" key="2">
    <citation type="journal article" date="2022" name="Mol. Ecol. Resour.">
        <title>The genomes of chicory, endive, great burdock and yacon provide insights into Asteraceae paleo-polyploidization history and plant inulin production.</title>
        <authorList>
            <person name="Fan W."/>
            <person name="Wang S."/>
            <person name="Wang H."/>
            <person name="Wang A."/>
            <person name="Jiang F."/>
            <person name="Liu H."/>
            <person name="Zhao H."/>
            <person name="Xu D."/>
            <person name="Zhang Y."/>
        </authorList>
    </citation>
    <scope>NUCLEOTIDE SEQUENCE [LARGE SCALE GENOMIC DNA]</scope>
    <source>
        <strain evidence="2">cv. Yunnan</strain>
        <tissue evidence="1">Leaves</tissue>
    </source>
</reference>
<proteinExistence type="predicted"/>
<protein>
    <submittedName>
        <fullName evidence="1">Uncharacterized protein</fullName>
    </submittedName>
</protein>
<name>A0ACB9J9H2_9ASTR</name>
<sequence>MLPGWIFSLQNLALLDLTNCYISGVNPGTHGGFHSMPSLTTLRVSGNTFMNSSSLLSGLSSLSNLRFLDVSDCDISSPVLGNLQNLSLMEYLDLSNNQIVEEIPKSLSNPCNFTTLDLSFNKFSGNLSELLERFCECESPELELLDFSNNYLIRQLPERLGKLKNLASIHLAYNKLTGTIPDSLGSLSSLVLLDLSKNSLTGFVTENHFANLTALDTLRVGDNKLVFKVNVNNWIPPFKLSKLSIGSCSLGPQFPSWIQSQTNLTELDVANANISDTIPNWIWTTFPNLSSLNISHNNIQGKLGNVTFFAPGASLDLSNNHLHGTKDEDDDVDWILVILTLVGLRVGFWVVIIPLFINKRWRNAYYHFLMKSGSSFKISSFCYSM</sequence>
<evidence type="ECO:0000313" key="2">
    <source>
        <dbReference type="Proteomes" id="UP001056120"/>
    </source>
</evidence>
<dbReference type="Proteomes" id="UP001056120">
    <property type="component" value="Linkage Group LG05"/>
</dbReference>
<accession>A0ACB9J9H2</accession>
<gene>
    <name evidence="1" type="ORF">L1987_15590</name>
</gene>
<reference evidence="2" key="1">
    <citation type="journal article" date="2022" name="Mol. Ecol. Resour.">
        <title>The genomes of chicory, endive, great burdock and yacon provide insights into Asteraceae palaeo-polyploidization history and plant inulin production.</title>
        <authorList>
            <person name="Fan W."/>
            <person name="Wang S."/>
            <person name="Wang H."/>
            <person name="Wang A."/>
            <person name="Jiang F."/>
            <person name="Liu H."/>
            <person name="Zhao H."/>
            <person name="Xu D."/>
            <person name="Zhang Y."/>
        </authorList>
    </citation>
    <scope>NUCLEOTIDE SEQUENCE [LARGE SCALE GENOMIC DNA]</scope>
    <source>
        <strain evidence="2">cv. Yunnan</strain>
    </source>
</reference>
<keyword evidence="2" id="KW-1185">Reference proteome</keyword>
<evidence type="ECO:0000313" key="1">
    <source>
        <dbReference type="EMBL" id="KAI3815907.1"/>
    </source>
</evidence>
<organism evidence="1 2">
    <name type="scientific">Smallanthus sonchifolius</name>
    <dbReference type="NCBI Taxonomy" id="185202"/>
    <lineage>
        <taxon>Eukaryota</taxon>
        <taxon>Viridiplantae</taxon>
        <taxon>Streptophyta</taxon>
        <taxon>Embryophyta</taxon>
        <taxon>Tracheophyta</taxon>
        <taxon>Spermatophyta</taxon>
        <taxon>Magnoliopsida</taxon>
        <taxon>eudicotyledons</taxon>
        <taxon>Gunneridae</taxon>
        <taxon>Pentapetalae</taxon>
        <taxon>asterids</taxon>
        <taxon>campanulids</taxon>
        <taxon>Asterales</taxon>
        <taxon>Asteraceae</taxon>
        <taxon>Asteroideae</taxon>
        <taxon>Heliantheae alliance</taxon>
        <taxon>Millerieae</taxon>
        <taxon>Smallanthus</taxon>
    </lineage>
</organism>
<comment type="caution">
    <text evidence="1">The sequence shown here is derived from an EMBL/GenBank/DDBJ whole genome shotgun (WGS) entry which is preliminary data.</text>
</comment>
<dbReference type="EMBL" id="CM042022">
    <property type="protein sequence ID" value="KAI3815907.1"/>
    <property type="molecule type" value="Genomic_DNA"/>
</dbReference>